<evidence type="ECO:0000259" key="1">
    <source>
        <dbReference type="PROSITE" id="PS50943"/>
    </source>
</evidence>
<feature type="domain" description="HTH cro/C1-type" evidence="1">
    <location>
        <begin position="11"/>
        <end position="67"/>
    </location>
</feature>
<dbReference type="Gene3D" id="1.10.260.40">
    <property type="entry name" value="lambda repressor-like DNA-binding domains"/>
    <property type="match status" value="1"/>
</dbReference>
<dbReference type="AlphaFoldDB" id="A0A430B9Y5"/>
<proteinExistence type="predicted"/>
<accession>A0A430B9Y5</accession>
<reference evidence="2 3" key="1">
    <citation type="submission" date="2018-07" db="EMBL/GenBank/DDBJ databases">
        <title>Genomic and Epidemiologic Investigation of an Indolent Hospital Outbreak.</title>
        <authorList>
            <person name="Johnson R.C."/>
            <person name="Deming C."/>
            <person name="Conlan S."/>
            <person name="Zellmer C.J."/>
            <person name="Michelin A.V."/>
            <person name="Lee-Lin S."/>
            <person name="Thomas P.J."/>
            <person name="Park M."/>
            <person name="Weingarten R.A."/>
            <person name="Less J."/>
            <person name="Dekker J.P."/>
            <person name="Frank K.M."/>
            <person name="Musser K.A."/>
            <person name="Mcquiston J.R."/>
            <person name="Henderson D.K."/>
            <person name="Lau A.F."/>
            <person name="Palmore T.N."/>
            <person name="Segre J.A."/>
        </authorList>
    </citation>
    <scope>NUCLEOTIDE SEQUENCE [LARGE SCALE GENOMIC DNA]</scope>
    <source>
        <strain evidence="2 3">SK-NIH.Env6_1116</strain>
    </source>
</reference>
<dbReference type="Proteomes" id="UP000287401">
    <property type="component" value="Unassembled WGS sequence"/>
</dbReference>
<evidence type="ECO:0000313" key="3">
    <source>
        <dbReference type="Proteomes" id="UP000287401"/>
    </source>
</evidence>
<dbReference type="SMART" id="SM00530">
    <property type="entry name" value="HTH_XRE"/>
    <property type="match status" value="1"/>
</dbReference>
<dbReference type="EMBL" id="QRAL01000091">
    <property type="protein sequence ID" value="RSU45357.1"/>
    <property type="molecule type" value="Genomic_DNA"/>
</dbReference>
<dbReference type="InterPro" id="IPR001387">
    <property type="entry name" value="Cro/C1-type_HTH"/>
</dbReference>
<name>A0A430B9Y5_SPHYA</name>
<gene>
    <name evidence="2" type="ORF">DAH51_27935</name>
</gene>
<dbReference type="CDD" id="cd00093">
    <property type="entry name" value="HTH_XRE"/>
    <property type="match status" value="1"/>
</dbReference>
<sequence length="256" mass="29255">MKKVTPQGSLIKQLRSQLETGSLQKEMSHAIRISERRVRLIENENAPVTVPELERIAAYLGVPRDTIAYAINTPKLVLPASDTTQSLLDDLFKDRVIPRFEKDRAYATMDEGKLIHDAQHSEDLTVQIDVPLNAETSEYAEELIRLLTDLTYSKRDWLSKTTPADEIALRRRVRQLLVLLKGNDVWFYYTHQMRHLPERYDLPAEGDPSELKFRVASVLGPPGEYGEESIDVNVDNGQPYFMKGWDSKKKGENEGC</sequence>
<organism evidence="2 3">
    <name type="scientific">Sphingobium yanoikuyae</name>
    <name type="common">Sphingomonas yanoikuyae</name>
    <dbReference type="NCBI Taxonomy" id="13690"/>
    <lineage>
        <taxon>Bacteria</taxon>
        <taxon>Pseudomonadati</taxon>
        <taxon>Pseudomonadota</taxon>
        <taxon>Alphaproteobacteria</taxon>
        <taxon>Sphingomonadales</taxon>
        <taxon>Sphingomonadaceae</taxon>
        <taxon>Sphingobium</taxon>
    </lineage>
</organism>
<dbReference type="SUPFAM" id="SSF47413">
    <property type="entry name" value="lambda repressor-like DNA-binding domains"/>
    <property type="match status" value="1"/>
</dbReference>
<evidence type="ECO:0000313" key="2">
    <source>
        <dbReference type="EMBL" id="RSU45357.1"/>
    </source>
</evidence>
<dbReference type="GO" id="GO:0003677">
    <property type="term" value="F:DNA binding"/>
    <property type="evidence" value="ECO:0007669"/>
    <property type="project" value="InterPro"/>
</dbReference>
<dbReference type="RefSeq" id="WP_126000367.1">
    <property type="nucleotide sequence ID" value="NZ_QRAL01000091.1"/>
</dbReference>
<dbReference type="InterPro" id="IPR010982">
    <property type="entry name" value="Lambda_DNA-bd_dom_sf"/>
</dbReference>
<comment type="caution">
    <text evidence="2">The sequence shown here is derived from an EMBL/GenBank/DDBJ whole genome shotgun (WGS) entry which is preliminary data.</text>
</comment>
<protein>
    <submittedName>
        <fullName evidence="2">XRE family transcriptional regulator</fullName>
    </submittedName>
</protein>
<dbReference type="PROSITE" id="PS50943">
    <property type="entry name" value="HTH_CROC1"/>
    <property type="match status" value="1"/>
</dbReference>